<dbReference type="InterPro" id="IPR009057">
    <property type="entry name" value="Homeodomain-like_sf"/>
</dbReference>
<dbReference type="SUPFAM" id="SSF46689">
    <property type="entry name" value="Homeodomain-like"/>
    <property type="match status" value="1"/>
</dbReference>
<dbReference type="Gene3D" id="1.10.357.10">
    <property type="entry name" value="Tetracycline Repressor, domain 2"/>
    <property type="match status" value="1"/>
</dbReference>
<accession>A0A2T9IYT7</accession>
<keyword evidence="1" id="KW-0805">Transcription regulation</keyword>
<proteinExistence type="predicted"/>
<protein>
    <recommendedName>
        <fullName evidence="6">HTH tetR-type domain-containing protein</fullName>
    </recommendedName>
</protein>
<organism evidence="7 8">
    <name type="scientific">Caulobacter radicis</name>
    <dbReference type="NCBI Taxonomy" id="2172650"/>
    <lineage>
        <taxon>Bacteria</taxon>
        <taxon>Pseudomonadati</taxon>
        <taxon>Pseudomonadota</taxon>
        <taxon>Alphaproteobacteria</taxon>
        <taxon>Caulobacterales</taxon>
        <taxon>Caulobacteraceae</taxon>
        <taxon>Caulobacter</taxon>
    </lineage>
</organism>
<feature type="domain" description="HTH tetR-type" evidence="6">
    <location>
        <begin position="46"/>
        <end position="106"/>
    </location>
</feature>
<feature type="DNA-binding region" description="H-T-H motif" evidence="4">
    <location>
        <begin position="69"/>
        <end position="88"/>
    </location>
</feature>
<keyword evidence="8" id="KW-1185">Reference proteome</keyword>
<dbReference type="GO" id="GO:0000976">
    <property type="term" value="F:transcription cis-regulatory region binding"/>
    <property type="evidence" value="ECO:0007669"/>
    <property type="project" value="TreeGrafter"/>
</dbReference>
<evidence type="ECO:0000256" key="4">
    <source>
        <dbReference type="PROSITE-ProRule" id="PRU00335"/>
    </source>
</evidence>
<sequence>MLQRFTKLKSIGTRGFRLQGILMTDQTHMQPQRRRPVSQRGRRQDASRDELIVAAALKLLNSVGYQALTMSDVASEAGVSKATLYRRWTTKSDLVADAVDTLSPFDRPRYTGASLRDDLLALMQQAGDCTARPDIVIATFEMARSSPDLYQTLSERFAVYMLEEFAFLAGRASENGGGQLSDDQVEIIADTAVALLAHEAGPTGKSISRERMITLVDNVLMVLLARTGVVVGAASPEPTDL</sequence>
<reference evidence="7 8" key="1">
    <citation type="submission" date="2018-04" db="EMBL/GenBank/DDBJ databases">
        <title>The genome sequence of Caulobacter sp. 736.</title>
        <authorList>
            <person name="Gao J."/>
            <person name="Sun J."/>
        </authorList>
    </citation>
    <scope>NUCLEOTIDE SEQUENCE [LARGE SCALE GENOMIC DNA]</scope>
    <source>
        <strain evidence="7 8">736</strain>
    </source>
</reference>
<dbReference type="Proteomes" id="UP000244913">
    <property type="component" value="Unassembled WGS sequence"/>
</dbReference>
<evidence type="ECO:0000313" key="8">
    <source>
        <dbReference type="Proteomes" id="UP000244913"/>
    </source>
</evidence>
<keyword evidence="2 4" id="KW-0238">DNA-binding</keyword>
<evidence type="ECO:0000313" key="7">
    <source>
        <dbReference type="EMBL" id="PVM72350.1"/>
    </source>
</evidence>
<dbReference type="EMBL" id="QDKP01000063">
    <property type="protein sequence ID" value="PVM72350.1"/>
    <property type="molecule type" value="Genomic_DNA"/>
</dbReference>
<dbReference type="InterPro" id="IPR001647">
    <property type="entry name" value="HTH_TetR"/>
</dbReference>
<dbReference type="PANTHER" id="PTHR30055:SF234">
    <property type="entry name" value="HTH-TYPE TRANSCRIPTIONAL REGULATOR BETI"/>
    <property type="match status" value="1"/>
</dbReference>
<dbReference type="PROSITE" id="PS50977">
    <property type="entry name" value="HTH_TETR_2"/>
    <property type="match status" value="1"/>
</dbReference>
<evidence type="ECO:0000259" key="6">
    <source>
        <dbReference type="PROSITE" id="PS50977"/>
    </source>
</evidence>
<dbReference type="GO" id="GO:0003700">
    <property type="term" value="F:DNA-binding transcription factor activity"/>
    <property type="evidence" value="ECO:0007669"/>
    <property type="project" value="TreeGrafter"/>
</dbReference>
<dbReference type="PANTHER" id="PTHR30055">
    <property type="entry name" value="HTH-TYPE TRANSCRIPTIONAL REGULATOR RUTR"/>
    <property type="match status" value="1"/>
</dbReference>
<dbReference type="AlphaFoldDB" id="A0A2T9IYT7"/>
<evidence type="ECO:0000256" key="1">
    <source>
        <dbReference type="ARBA" id="ARBA00023015"/>
    </source>
</evidence>
<comment type="caution">
    <text evidence="7">The sequence shown here is derived from an EMBL/GenBank/DDBJ whole genome shotgun (WGS) entry which is preliminary data.</text>
</comment>
<dbReference type="InterPro" id="IPR050109">
    <property type="entry name" value="HTH-type_TetR-like_transc_reg"/>
</dbReference>
<dbReference type="PROSITE" id="PS01081">
    <property type="entry name" value="HTH_TETR_1"/>
    <property type="match status" value="1"/>
</dbReference>
<feature type="compositionally biased region" description="Basic residues" evidence="5">
    <location>
        <begin position="31"/>
        <end position="41"/>
    </location>
</feature>
<feature type="region of interest" description="Disordered" evidence="5">
    <location>
        <begin position="22"/>
        <end position="46"/>
    </location>
</feature>
<evidence type="ECO:0000256" key="5">
    <source>
        <dbReference type="SAM" id="MobiDB-lite"/>
    </source>
</evidence>
<keyword evidence="3" id="KW-0804">Transcription</keyword>
<gene>
    <name evidence="7" type="ORF">DDF65_22505</name>
</gene>
<evidence type="ECO:0000256" key="3">
    <source>
        <dbReference type="ARBA" id="ARBA00023163"/>
    </source>
</evidence>
<evidence type="ECO:0000256" key="2">
    <source>
        <dbReference type="ARBA" id="ARBA00023125"/>
    </source>
</evidence>
<name>A0A2T9IYT7_9CAUL</name>
<dbReference type="Pfam" id="PF00440">
    <property type="entry name" value="TetR_N"/>
    <property type="match status" value="1"/>
</dbReference>
<dbReference type="InterPro" id="IPR023772">
    <property type="entry name" value="DNA-bd_HTH_TetR-type_CS"/>
</dbReference>
<dbReference type="PRINTS" id="PR00455">
    <property type="entry name" value="HTHTETR"/>
</dbReference>